<proteinExistence type="predicted"/>
<reference evidence="2" key="1">
    <citation type="submission" date="2023-12" db="EMBL/GenBank/DDBJ databases">
        <title>Mannheima indologenes sp. nov. proposed for Clade V organisms of Mannheimia.</title>
        <authorList>
            <person name="Christensen H."/>
        </authorList>
    </citation>
    <scope>NUCLEOTIDE SEQUENCE</scope>
    <source>
        <strain evidence="2">M14.4</strain>
    </source>
</reference>
<evidence type="ECO:0000313" key="2">
    <source>
        <dbReference type="EMBL" id="MEG9474987.1"/>
    </source>
</evidence>
<evidence type="ECO:0000256" key="1">
    <source>
        <dbReference type="SAM" id="SignalP"/>
    </source>
</evidence>
<keyword evidence="3" id="KW-1185">Reference proteome</keyword>
<dbReference type="RefSeq" id="WP_334253595.1">
    <property type="nucleotide sequence ID" value="NZ_JBAJJM010000001.1"/>
</dbReference>
<protein>
    <recommendedName>
        <fullName evidence="4">Lipoprotein</fullName>
    </recommendedName>
</protein>
<dbReference type="Proteomes" id="UP001432017">
    <property type="component" value="Unassembled WGS sequence"/>
</dbReference>
<dbReference type="PROSITE" id="PS51257">
    <property type="entry name" value="PROKAR_LIPOPROTEIN"/>
    <property type="match status" value="1"/>
</dbReference>
<sequence>MKKILLAIATTLLAACNSFINSSPAVKNEVITPTTEHFVGEWECAMNGVAATTNKVKLAKDGKANYLGNVTLPAENPIFNYALERSGSWKFADNALTYNFTQSKVSRAHADEVQANLQANQELQSLDQQYFDALNQQTKKAGKTKVSLAVSNFTTKAFSIEQKVAETVRSGNCVRVL</sequence>
<feature type="signal peptide" evidence="1">
    <location>
        <begin position="1"/>
        <end position="27"/>
    </location>
</feature>
<dbReference type="EMBL" id="JBAJJM010000001">
    <property type="protein sequence ID" value="MEG9474987.1"/>
    <property type="molecule type" value="Genomic_DNA"/>
</dbReference>
<evidence type="ECO:0008006" key="4">
    <source>
        <dbReference type="Google" id="ProtNLM"/>
    </source>
</evidence>
<feature type="chain" id="PRO_5045452273" description="Lipoprotein" evidence="1">
    <location>
        <begin position="28"/>
        <end position="177"/>
    </location>
</feature>
<gene>
    <name evidence="2" type="ORF">V6W77_01695</name>
</gene>
<evidence type="ECO:0000313" key="3">
    <source>
        <dbReference type="Proteomes" id="UP001432017"/>
    </source>
</evidence>
<name>A0ABU7ZCQ1_9PAST</name>
<keyword evidence="1" id="KW-0732">Signal</keyword>
<organism evidence="2 3">
    <name type="scientific">Mannheimia indoligenes</name>
    <dbReference type="NCBI Taxonomy" id="3103145"/>
    <lineage>
        <taxon>Bacteria</taxon>
        <taxon>Pseudomonadati</taxon>
        <taxon>Pseudomonadota</taxon>
        <taxon>Gammaproteobacteria</taxon>
        <taxon>Pasteurellales</taxon>
        <taxon>Pasteurellaceae</taxon>
        <taxon>Mannheimia</taxon>
    </lineage>
</organism>
<accession>A0ABU7ZCQ1</accession>
<comment type="caution">
    <text evidence="2">The sequence shown here is derived from an EMBL/GenBank/DDBJ whole genome shotgun (WGS) entry which is preliminary data.</text>
</comment>